<keyword evidence="5" id="KW-0999">Mitochondrion inner membrane</keyword>
<dbReference type="AlphaFoldDB" id="A0AAV6K505"/>
<evidence type="ECO:0000256" key="11">
    <source>
        <dbReference type="SAM" id="MobiDB-lite"/>
    </source>
</evidence>
<comment type="subcellular location">
    <subcellularLocation>
        <location evidence="1">Mitochondrion inner membrane</location>
        <topology evidence="1">Multi-pass membrane protein</topology>
    </subcellularLocation>
</comment>
<keyword evidence="9" id="KW-0496">Mitochondrion</keyword>
<evidence type="ECO:0000256" key="4">
    <source>
        <dbReference type="ARBA" id="ARBA00022692"/>
    </source>
</evidence>
<keyword evidence="7" id="KW-1133">Transmembrane helix</keyword>
<dbReference type="GO" id="GO:0008320">
    <property type="term" value="F:protein transmembrane transporter activity"/>
    <property type="evidence" value="ECO:0007669"/>
    <property type="project" value="TreeGrafter"/>
</dbReference>
<comment type="caution">
    <text evidence="12">The sequence shown here is derived from an EMBL/GenBank/DDBJ whole genome shotgun (WGS) entry which is preliminary data.</text>
</comment>
<evidence type="ECO:0000256" key="2">
    <source>
        <dbReference type="ARBA" id="ARBA00008444"/>
    </source>
</evidence>
<evidence type="ECO:0000256" key="6">
    <source>
        <dbReference type="ARBA" id="ARBA00022927"/>
    </source>
</evidence>
<dbReference type="EMBL" id="JACTNZ010000005">
    <property type="protein sequence ID" value="KAG5547413.1"/>
    <property type="molecule type" value="Genomic_DNA"/>
</dbReference>
<dbReference type="PANTHER" id="PTHR10485:SF0">
    <property type="entry name" value="AT05822P-RELATED"/>
    <property type="match status" value="1"/>
</dbReference>
<reference evidence="12" key="1">
    <citation type="submission" date="2020-08" db="EMBL/GenBank/DDBJ databases">
        <title>Plant Genome Project.</title>
        <authorList>
            <person name="Zhang R.-G."/>
        </authorList>
    </citation>
    <scope>NUCLEOTIDE SEQUENCE</scope>
    <source>
        <strain evidence="12">WSP0</strain>
        <tissue evidence="12">Leaf</tissue>
    </source>
</reference>
<evidence type="ECO:0000256" key="9">
    <source>
        <dbReference type="ARBA" id="ARBA00023128"/>
    </source>
</evidence>
<keyword evidence="6" id="KW-0653">Protein transport</keyword>
<dbReference type="Proteomes" id="UP000823749">
    <property type="component" value="Chromosome 5"/>
</dbReference>
<protein>
    <recommendedName>
        <fullName evidence="14">Mitochondrial import inner membrane translocase subunit Tim17/Tim22/Tim23 family protein</fullName>
    </recommendedName>
</protein>
<evidence type="ECO:0000256" key="8">
    <source>
        <dbReference type="ARBA" id="ARBA00023010"/>
    </source>
</evidence>
<evidence type="ECO:0000256" key="3">
    <source>
        <dbReference type="ARBA" id="ARBA00022448"/>
    </source>
</evidence>
<dbReference type="GO" id="GO:0030150">
    <property type="term" value="P:protein import into mitochondrial matrix"/>
    <property type="evidence" value="ECO:0007669"/>
    <property type="project" value="TreeGrafter"/>
</dbReference>
<evidence type="ECO:0000256" key="7">
    <source>
        <dbReference type="ARBA" id="ARBA00022989"/>
    </source>
</evidence>
<evidence type="ECO:0000256" key="1">
    <source>
        <dbReference type="ARBA" id="ARBA00004448"/>
    </source>
</evidence>
<evidence type="ECO:0000256" key="5">
    <source>
        <dbReference type="ARBA" id="ARBA00022792"/>
    </source>
</evidence>
<organism evidence="12 13">
    <name type="scientific">Rhododendron griersonianum</name>
    <dbReference type="NCBI Taxonomy" id="479676"/>
    <lineage>
        <taxon>Eukaryota</taxon>
        <taxon>Viridiplantae</taxon>
        <taxon>Streptophyta</taxon>
        <taxon>Embryophyta</taxon>
        <taxon>Tracheophyta</taxon>
        <taxon>Spermatophyta</taxon>
        <taxon>Magnoliopsida</taxon>
        <taxon>eudicotyledons</taxon>
        <taxon>Gunneridae</taxon>
        <taxon>Pentapetalae</taxon>
        <taxon>asterids</taxon>
        <taxon>Ericales</taxon>
        <taxon>Ericaceae</taxon>
        <taxon>Ericoideae</taxon>
        <taxon>Rhodoreae</taxon>
        <taxon>Rhododendron</taxon>
    </lineage>
</organism>
<accession>A0AAV6K505</accession>
<dbReference type="GO" id="GO:0005744">
    <property type="term" value="C:TIM23 mitochondrial import inner membrane translocase complex"/>
    <property type="evidence" value="ECO:0007669"/>
    <property type="project" value="TreeGrafter"/>
</dbReference>
<evidence type="ECO:0000256" key="10">
    <source>
        <dbReference type="ARBA" id="ARBA00023136"/>
    </source>
</evidence>
<keyword evidence="10" id="KW-0472">Membrane</keyword>
<keyword evidence="8" id="KW-0811">Translocation</keyword>
<sequence>MAAPPSTSSKASATPPEATASPAQAVRMNAPSVGGSFAVWGGLFSAFCCTLDYARQREDPWNSIAAAAATGGLLRMRRGLRAASRSALAGGVLLALMEGSMIMLTGFDIEQQYMPVVIEDETPNKSSETTSSIWFGGRFGGKMKGKARGFKTEVSESSDSPLPPTFEFK</sequence>
<evidence type="ECO:0000313" key="12">
    <source>
        <dbReference type="EMBL" id="KAG5547413.1"/>
    </source>
</evidence>
<comment type="similarity">
    <text evidence="2">Belongs to the Tim17/Tim22/Tim23 family.</text>
</comment>
<keyword evidence="3" id="KW-0813">Transport</keyword>
<keyword evidence="13" id="KW-1185">Reference proteome</keyword>
<keyword evidence="4" id="KW-0812">Transmembrane</keyword>
<gene>
    <name evidence="12" type="ORF">RHGRI_013188</name>
</gene>
<evidence type="ECO:0000313" key="13">
    <source>
        <dbReference type="Proteomes" id="UP000823749"/>
    </source>
</evidence>
<feature type="region of interest" description="Disordered" evidence="11">
    <location>
        <begin position="1"/>
        <end position="23"/>
    </location>
</feature>
<proteinExistence type="inferred from homology"/>
<dbReference type="Pfam" id="PF02466">
    <property type="entry name" value="Tim17"/>
    <property type="match status" value="1"/>
</dbReference>
<feature type="region of interest" description="Disordered" evidence="11">
    <location>
        <begin position="150"/>
        <end position="169"/>
    </location>
</feature>
<name>A0AAV6K505_9ERIC</name>
<dbReference type="PANTHER" id="PTHR10485">
    <property type="entry name" value="MITOCHONDRIAL IMPORT INNER MEMBRANE TRANSLOCASE SUBUNIT TIM-17"/>
    <property type="match status" value="1"/>
</dbReference>
<evidence type="ECO:0008006" key="14">
    <source>
        <dbReference type="Google" id="ProtNLM"/>
    </source>
</evidence>